<keyword evidence="2" id="KW-1185">Reference proteome</keyword>
<dbReference type="Proteomes" id="UP000286287">
    <property type="component" value="Unassembled WGS sequence"/>
</dbReference>
<gene>
    <name evidence="1" type="ORF">D3875_03870</name>
</gene>
<dbReference type="RefSeq" id="WP_119761321.1">
    <property type="nucleotide sequence ID" value="NZ_QYUJ01000010.1"/>
</dbReference>
<dbReference type="AlphaFoldDB" id="A0A418VED8"/>
<evidence type="ECO:0000313" key="1">
    <source>
        <dbReference type="EMBL" id="RJF74423.1"/>
    </source>
</evidence>
<reference evidence="1 2" key="1">
    <citation type="submission" date="2018-09" db="EMBL/GenBank/DDBJ databases">
        <authorList>
            <person name="Zhu H."/>
        </authorList>
    </citation>
    <scope>NUCLEOTIDE SEQUENCE [LARGE SCALE GENOMIC DNA]</scope>
    <source>
        <strain evidence="1 2">K2S05-167</strain>
    </source>
</reference>
<protein>
    <submittedName>
        <fullName evidence="1">Uncharacterized protein</fullName>
    </submittedName>
</protein>
<comment type="caution">
    <text evidence="1">The sequence shown here is derived from an EMBL/GenBank/DDBJ whole genome shotgun (WGS) entry which is preliminary data.</text>
</comment>
<evidence type="ECO:0000313" key="2">
    <source>
        <dbReference type="Proteomes" id="UP000286287"/>
    </source>
</evidence>
<proteinExistence type="predicted"/>
<sequence>MSFIRMTHCVCGGLDLHHPECPAHERAAPTTCRLCGHNGDQYHEGCPFAPPSPAAQALKALGIVPEGPHRSAVAAPELDATAALTRLCGLLPHVLTLHGGACFMADSRSFERLPGRPGTWRKVALLDAGRFHWFVNPLLLVDAVWTALRHQGADHSFASEGGQTFRAGFWPIGNAHDLVMATADSEVLAVARAAVAYLEGPS</sequence>
<accession>A0A418VED8</accession>
<dbReference type="EMBL" id="QYUJ01000010">
    <property type="protein sequence ID" value="RJF74423.1"/>
    <property type="molecule type" value="Genomic_DNA"/>
</dbReference>
<organism evidence="1 2">
    <name type="scientific">Deinococcus cavernae</name>
    <dbReference type="NCBI Taxonomy" id="2320857"/>
    <lineage>
        <taxon>Bacteria</taxon>
        <taxon>Thermotogati</taxon>
        <taxon>Deinococcota</taxon>
        <taxon>Deinococci</taxon>
        <taxon>Deinococcales</taxon>
        <taxon>Deinococcaceae</taxon>
        <taxon>Deinococcus</taxon>
    </lineage>
</organism>
<name>A0A418VED8_9DEIO</name>